<protein>
    <submittedName>
        <fullName evidence="1">Uncharacterized protein</fullName>
    </submittedName>
</protein>
<evidence type="ECO:0000313" key="1">
    <source>
        <dbReference type="EMBL" id="QHS85119.1"/>
    </source>
</evidence>
<sequence length="266" mass="31344">MGLLNRLKQVISDIAFLQNQSYFSFGSKHKKYSQPEPAIDTEITHTLCGVPVHIYYYASKNALVYTPGKVHTIYSNNYEGPYHPMCKIDLPRYVDYIINEGGVKYNGNRVIFSTTDLENNNPEEYNDDMLDAIVLACFYSLIQRLHSYMYRIEDMGKTIDYGHNVAPIYTYKTIANVLKMFRDIDMKKCVEKLLYTFKPFTITQLMVLFEEIKFFSYEIEHDSPVAAERLEFITDMYHTLMEQMEFNKPRIVFKEENPIVKPRRLF</sequence>
<organism evidence="1">
    <name type="scientific">viral metagenome</name>
    <dbReference type="NCBI Taxonomy" id="1070528"/>
    <lineage>
        <taxon>unclassified sequences</taxon>
        <taxon>metagenomes</taxon>
        <taxon>organismal metagenomes</taxon>
    </lineage>
</organism>
<proteinExistence type="predicted"/>
<dbReference type="AlphaFoldDB" id="A0A6C0B0S6"/>
<accession>A0A6C0B0S6</accession>
<name>A0A6C0B0S6_9ZZZZ</name>
<dbReference type="EMBL" id="MN739040">
    <property type="protein sequence ID" value="QHS85119.1"/>
    <property type="molecule type" value="Genomic_DNA"/>
</dbReference>
<reference evidence="1" key="1">
    <citation type="journal article" date="2020" name="Nature">
        <title>Giant virus diversity and host interactions through global metagenomics.</title>
        <authorList>
            <person name="Schulz F."/>
            <person name="Roux S."/>
            <person name="Paez-Espino D."/>
            <person name="Jungbluth S."/>
            <person name="Walsh D.A."/>
            <person name="Denef V.J."/>
            <person name="McMahon K.D."/>
            <person name="Konstantinidis K.T."/>
            <person name="Eloe-Fadrosh E.A."/>
            <person name="Kyrpides N.C."/>
            <person name="Woyke T."/>
        </authorList>
    </citation>
    <scope>NUCLEOTIDE SEQUENCE</scope>
    <source>
        <strain evidence="1">GVMAG-M-3300009182-67</strain>
    </source>
</reference>